<protein>
    <submittedName>
        <fullName evidence="1">Phenylacetate-CoA oxygenase subunit PaaI</fullName>
    </submittedName>
</protein>
<dbReference type="Pfam" id="PF05138">
    <property type="entry name" value="PaaA_PaaC"/>
    <property type="match status" value="1"/>
</dbReference>
<keyword evidence="2" id="KW-1185">Reference proteome</keyword>
<evidence type="ECO:0000313" key="2">
    <source>
        <dbReference type="Proteomes" id="UP000251889"/>
    </source>
</evidence>
<comment type="caution">
    <text evidence="1">The sequence shown here is derived from an EMBL/GenBank/DDBJ whole genome shotgun (WGS) entry which is preliminary data.</text>
</comment>
<dbReference type="PANTHER" id="PTHR30458:SF0">
    <property type="entry name" value="1,2-PHENYLACETYL-COA EPOXIDASE, SUBUNIT C"/>
    <property type="match status" value="1"/>
</dbReference>
<dbReference type="Gene3D" id="1.20.1260.10">
    <property type="match status" value="1"/>
</dbReference>
<evidence type="ECO:0000313" key="1">
    <source>
        <dbReference type="EMBL" id="RAV98312.1"/>
    </source>
</evidence>
<dbReference type="RefSeq" id="WP_112749578.1">
    <property type="nucleotide sequence ID" value="NZ_QMFY01000019.1"/>
</dbReference>
<dbReference type="GO" id="GO:0005829">
    <property type="term" value="C:cytosol"/>
    <property type="evidence" value="ECO:0007669"/>
    <property type="project" value="TreeGrafter"/>
</dbReference>
<sequence>MSEEQAIALKELLYKIADDQLILGHRNSEWTGFGPLLEEDIAFSSMAQDKIGQSYALYQMLHHAGEQAPDTVAFMRHADQFHNCVLVELPNGEYDFSLIRHFLFDTAEALRFDMLTRSSFEPLADLAKKIKGELRYHTLHANTWIKQLGNATPESIARLQTSLNYALPYALGIFEPSPNENIIMDAGFFQGEASLQAEWQSRVISILEQTQLNLPDWKTVTPILGGRIGKHSQHLQPLLDEMSEVFKIDPTAEW</sequence>
<dbReference type="EMBL" id="QMFY01000019">
    <property type="protein sequence ID" value="RAV98312.1"/>
    <property type="molecule type" value="Genomic_DNA"/>
</dbReference>
<dbReference type="AlphaFoldDB" id="A0A364XX26"/>
<dbReference type="InterPro" id="IPR011882">
    <property type="entry name" value="PaaC"/>
</dbReference>
<dbReference type="GO" id="GO:0010124">
    <property type="term" value="P:phenylacetate catabolic process"/>
    <property type="evidence" value="ECO:0007669"/>
    <property type="project" value="InterPro"/>
</dbReference>
<name>A0A364XX26_9BACT</name>
<dbReference type="NCBIfam" id="TIGR02158">
    <property type="entry name" value="PA_CoA_Oxy3"/>
    <property type="match status" value="1"/>
</dbReference>
<organism evidence="1 2">
    <name type="scientific">Pseudochryseolinea flava</name>
    <dbReference type="NCBI Taxonomy" id="2059302"/>
    <lineage>
        <taxon>Bacteria</taxon>
        <taxon>Pseudomonadati</taxon>
        <taxon>Bacteroidota</taxon>
        <taxon>Cytophagia</taxon>
        <taxon>Cytophagales</taxon>
        <taxon>Fulvivirgaceae</taxon>
        <taxon>Pseudochryseolinea</taxon>
    </lineage>
</organism>
<dbReference type="InterPro" id="IPR007814">
    <property type="entry name" value="PaaA_PaaC"/>
</dbReference>
<dbReference type="InterPro" id="IPR012347">
    <property type="entry name" value="Ferritin-like"/>
</dbReference>
<reference evidence="1 2" key="1">
    <citation type="submission" date="2018-06" db="EMBL/GenBank/DDBJ databases">
        <title>Chryseolinea flavus sp. nov., a member of the phylum Bacteroidetes isolated from soil.</title>
        <authorList>
            <person name="Li Y."/>
            <person name="Wang J."/>
        </authorList>
    </citation>
    <scope>NUCLEOTIDE SEQUENCE [LARGE SCALE GENOMIC DNA]</scope>
    <source>
        <strain evidence="1 2">SDU1-6</strain>
    </source>
</reference>
<dbReference type="Proteomes" id="UP000251889">
    <property type="component" value="Unassembled WGS sequence"/>
</dbReference>
<proteinExistence type="predicted"/>
<dbReference type="InterPro" id="IPR009078">
    <property type="entry name" value="Ferritin-like_SF"/>
</dbReference>
<accession>A0A364XX26</accession>
<dbReference type="OrthoDB" id="9789947at2"/>
<dbReference type="InterPro" id="IPR052703">
    <property type="entry name" value="Aromatic_CoA_ox/epox"/>
</dbReference>
<dbReference type="SUPFAM" id="SSF47240">
    <property type="entry name" value="Ferritin-like"/>
    <property type="match status" value="1"/>
</dbReference>
<gene>
    <name evidence="1" type="primary">paaI</name>
    <name evidence="1" type="ORF">DQQ10_24495</name>
</gene>
<dbReference type="PANTHER" id="PTHR30458">
    <property type="entry name" value="PHENYLACETIC ACID DEGRADATION PROTEIN PAA"/>
    <property type="match status" value="1"/>
</dbReference>